<keyword evidence="2" id="KW-0597">Phosphoprotein</keyword>
<dbReference type="SUPFAM" id="SSF48350">
    <property type="entry name" value="GTPase activation domain, GAP"/>
    <property type="match status" value="1"/>
</dbReference>
<dbReference type="InterPro" id="IPR001936">
    <property type="entry name" value="RasGAP_dom"/>
</dbReference>
<dbReference type="AlphaFoldDB" id="A0A820KAB8"/>
<evidence type="ECO:0000313" key="4">
    <source>
        <dbReference type="EMBL" id="CAF4339543.1"/>
    </source>
</evidence>
<dbReference type="Gene3D" id="1.10.506.10">
    <property type="entry name" value="GTPase Activation - p120gap, domain 1"/>
    <property type="match status" value="3"/>
</dbReference>
<keyword evidence="1" id="KW-0343">GTPase activation</keyword>
<dbReference type="InterPro" id="IPR008936">
    <property type="entry name" value="Rho_GTPase_activation_prot"/>
</dbReference>
<evidence type="ECO:0000256" key="2">
    <source>
        <dbReference type="ARBA" id="ARBA00022553"/>
    </source>
</evidence>
<organism evidence="4 5">
    <name type="scientific">Rotaria sordida</name>
    <dbReference type="NCBI Taxonomy" id="392033"/>
    <lineage>
        <taxon>Eukaryota</taxon>
        <taxon>Metazoa</taxon>
        <taxon>Spiralia</taxon>
        <taxon>Gnathifera</taxon>
        <taxon>Rotifera</taxon>
        <taxon>Eurotatoria</taxon>
        <taxon>Bdelloidea</taxon>
        <taxon>Philodinida</taxon>
        <taxon>Philodinidae</taxon>
        <taxon>Rotaria</taxon>
    </lineage>
</organism>
<reference evidence="4" key="1">
    <citation type="submission" date="2021-02" db="EMBL/GenBank/DDBJ databases">
        <authorList>
            <person name="Nowell W R."/>
        </authorList>
    </citation>
    <scope>NUCLEOTIDE SEQUENCE</scope>
</reference>
<dbReference type="Proteomes" id="UP000663836">
    <property type="component" value="Unassembled WGS sequence"/>
</dbReference>
<dbReference type="PROSITE" id="PS50018">
    <property type="entry name" value="RAS_GTPASE_ACTIV_2"/>
    <property type="match status" value="1"/>
</dbReference>
<protein>
    <recommendedName>
        <fullName evidence="3">Ras-GAP domain-containing protein</fullName>
    </recommendedName>
</protein>
<dbReference type="PANTHER" id="PTHR10194">
    <property type="entry name" value="RAS GTPASE-ACTIVATING PROTEINS"/>
    <property type="match status" value="1"/>
</dbReference>
<evidence type="ECO:0000259" key="3">
    <source>
        <dbReference type="PROSITE" id="PS50018"/>
    </source>
</evidence>
<feature type="non-terminal residue" evidence="4">
    <location>
        <position position="176"/>
    </location>
</feature>
<proteinExistence type="predicted"/>
<feature type="non-terminal residue" evidence="4">
    <location>
        <position position="1"/>
    </location>
</feature>
<gene>
    <name evidence="4" type="ORF">JBS370_LOCUS41576</name>
</gene>
<dbReference type="PANTHER" id="PTHR10194:SF142">
    <property type="entry name" value="NEUROFIBROMIN"/>
    <property type="match status" value="1"/>
</dbReference>
<dbReference type="FunFam" id="1.10.506.10:FF:000014">
    <property type="entry name" value="Neurofibromin 1"/>
    <property type="match status" value="1"/>
</dbReference>
<dbReference type="GO" id="GO:0005096">
    <property type="term" value="F:GTPase activator activity"/>
    <property type="evidence" value="ECO:0007669"/>
    <property type="project" value="UniProtKB-KW"/>
</dbReference>
<feature type="domain" description="Ras-GAP" evidence="3">
    <location>
        <begin position="1"/>
        <end position="25"/>
    </location>
</feature>
<evidence type="ECO:0000313" key="5">
    <source>
        <dbReference type="Proteomes" id="UP000663836"/>
    </source>
</evidence>
<comment type="caution">
    <text evidence="4">The sequence shown here is derived from an EMBL/GenBank/DDBJ whole genome shotgun (WGS) entry which is preliminary data.</text>
</comment>
<accession>A0A820KAB8</accession>
<dbReference type="EMBL" id="CAJOBD010047111">
    <property type="protein sequence ID" value="CAF4339543.1"/>
    <property type="molecule type" value="Genomic_DNA"/>
</dbReference>
<sequence length="176" mass="20270">VDAEPLPRIKRGLTLVSKILQNIANNLIFTKEFHMRCFNDYLRSTFDSATNFVLSICESINITTIISTDEQQPIENNISDSTTPSPTYPMSYISDANVLALHRLLWYHQEKIGDYLSSGRDHKAIGRRPFDKMATLLAYLGPPDHRPLDSQWISYDMTATKFEELMAKTQMHEREE</sequence>
<dbReference type="InterPro" id="IPR039360">
    <property type="entry name" value="Ras_GTPase"/>
</dbReference>
<name>A0A820KAB8_9BILA</name>
<evidence type="ECO:0000256" key="1">
    <source>
        <dbReference type="ARBA" id="ARBA00022468"/>
    </source>
</evidence>